<keyword evidence="2" id="KW-0732">Signal</keyword>
<comment type="caution">
    <text evidence="3">The sequence shown here is derived from an EMBL/GenBank/DDBJ whole genome shotgun (WGS) entry which is preliminary data.</text>
</comment>
<feature type="compositionally biased region" description="Pro residues" evidence="1">
    <location>
        <begin position="43"/>
        <end position="52"/>
    </location>
</feature>
<evidence type="ECO:0000313" key="3">
    <source>
        <dbReference type="EMBL" id="TDO41167.1"/>
    </source>
</evidence>
<protein>
    <recommendedName>
        <fullName evidence="5">Lipoprotein</fullName>
    </recommendedName>
</protein>
<evidence type="ECO:0000313" key="4">
    <source>
        <dbReference type="Proteomes" id="UP000294901"/>
    </source>
</evidence>
<evidence type="ECO:0008006" key="5">
    <source>
        <dbReference type="Google" id="ProtNLM"/>
    </source>
</evidence>
<feature type="compositionally biased region" description="Low complexity" evidence="1">
    <location>
        <begin position="32"/>
        <end position="42"/>
    </location>
</feature>
<dbReference type="EMBL" id="SNWR01000001">
    <property type="protein sequence ID" value="TDO41167.1"/>
    <property type="molecule type" value="Genomic_DNA"/>
</dbReference>
<feature type="chain" id="PRO_5038995025" description="Lipoprotein" evidence="2">
    <location>
        <begin position="24"/>
        <end position="254"/>
    </location>
</feature>
<evidence type="ECO:0000256" key="2">
    <source>
        <dbReference type="SAM" id="SignalP"/>
    </source>
</evidence>
<feature type="region of interest" description="Disordered" evidence="1">
    <location>
        <begin position="32"/>
        <end position="56"/>
    </location>
</feature>
<gene>
    <name evidence="3" type="ORF">C8E87_4896</name>
</gene>
<proteinExistence type="predicted"/>
<dbReference type="Proteomes" id="UP000294901">
    <property type="component" value="Unassembled WGS sequence"/>
</dbReference>
<name>A0A4R6JXR7_9ACTN</name>
<dbReference type="RefSeq" id="WP_133875230.1">
    <property type="nucleotide sequence ID" value="NZ_BOMD01000015.1"/>
</dbReference>
<dbReference type="AlphaFoldDB" id="A0A4R6JXR7"/>
<reference evidence="3 4" key="1">
    <citation type="submission" date="2019-03" db="EMBL/GenBank/DDBJ databases">
        <title>Sequencing the genomes of 1000 actinobacteria strains.</title>
        <authorList>
            <person name="Klenk H.-P."/>
        </authorList>
    </citation>
    <scope>NUCLEOTIDE SEQUENCE [LARGE SCALE GENOMIC DNA]</scope>
    <source>
        <strain evidence="3 4">DSM 43805</strain>
    </source>
</reference>
<feature type="signal peptide" evidence="2">
    <location>
        <begin position="1"/>
        <end position="23"/>
    </location>
</feature>
<organism evidence="3 4">
    <name type="scientific">Paractinoplanes brasiliensis</name>
    <dbReference type="NCBI Taxonomy" id="52695"/>
    <lineage>
        <taxon>Bacteria</taxon>
        <taxon>Bacillati</taxon>
        <taxon>Actinomycetota</taxon>
        <taxon>Actinomycetes</taxon>
        <taxon>Micromonosporales</taxon>
        <taxon>Micromonosporaceae</taxon>
        <taxon>Paractinoplanes</taxon>
    </lineage>
</organism>
<sequence length="254" mass="27501">MRPVRFGPALAALLVASLTACSAAQGTTAAPVSPSAAASASPAPSPSAPSPAPTALRPSYLDQKLAAYSTTPVIERPVIGKAVLAKYGEKRTNRTYDAVVAYLRAESWKLDRLRPKAKYTRADFASVEKPMSPHVRKAWRQELAKALKGDKEAAGELKMVALWNLGDHGFTFAPTGPYVVDERIGQPVVYLDDETKWLKINLTYSASVRMLKAGVPHRRSVSKKVTVTVYPTGDTFLLGFYDGTWGLDPDGRPE</sequence>
<dbReference type="PROSITE" id="PS51257">
    <property type="entry name" value="PROKAR_LIPOPROTEIN"/>
    <property type="match status" value="1"/>
</dbReference>
<evidence type="ECO:0000256" key="1">
    <source>
        <dbReference type="SAM" id="MobiDB-lite"/>
    </source>
</evidence>
<keyword evidence="4" id="KW-1185">Reference proteome</keyword>
<accession>A0A4R6JXR7</accession>